<dbReference type="Proteomes" id="UP000466730">
    <property type="component" value="Unassembled WGS sequence"/>
</dbReference>
<evidence type="ECO:0000313" key="1">
    <source>
        <dbReference type="EMBL" id="MRH22299.1"/>
    </source>
</evidence>
<keyword evidence="2" id="KW-1185">Reference proteome</keyword>
<organism evidence="1 2">
    <name type="scientific">Rhodovulum strictum</name>
    <dbReference type="NCBI Taxonomy" id="58314"/>
    <lineage>
        <taxon>Bacteria</taxon>
        <taxon>Pseudomonadati</taxon>
        <taxon>Pseudomonadota</taxon>
        <taxon>Alphaproteobacteria</taxon>
        <taxon>Rhodobacterales</taxon>
        <taxon>Paracoccaceae</taxon>
        <taxon>Rhodovulum</taxon>
    </lineage>
</organism>
<dbReference type="AlphaFoldDB" id="A0A844BIB3"/>
<dbReference type="RefSeq" id="WP_153749583.1">
    <property type="nucleotide sequence ID" value="NZ_BAAADI010000010.1"/>
</dbReference>
<sequence length="204" mass="20556">MSPAQGSARVILSATCLAEAEAALPLATGLAAEAGAALAGVLIEDADNIALALAGAARFVDPAGRMLTGLDPARMGAAYARDAARFERLLARAAAAAALSWSFRHTQGRLAEALAGLAAPGDLLVLPAGPLRAPLREIVLAAGADAALAPLAEAAATRLCRPLRRMAVPDLARLGAGSVLFSRYEAPGLAALLAGTRCIHVLRA</sequence>
<dbReference type="OrthoDB" id="9859196at2"/>
<reference evidence="1 2" key="1">
    <citation type="submission" date="2019-11" db="EMBL/GenBank/DDBJ databases">
        <title>Draft Whole-Genome sequence of the marine photosynthetic bacterium Rhodovulum strictum DSM 11289.</title>
        <authorList>
            <person name="Kyndt J.A."/>
            <person name="Meyer T.E."/>
        </authorList>
    </citation>
    <scope>NUCLEOTIDE SEQUENCE [LARGE SCALE GENOMIC DNA]</scope>
    <source>
        <strain evidence="1 2">DSM 11289</strain>
    </source>
</reference>
<comment type="caution">
    <text evidence="1">The sequence shown here is derived from an EMBL/GenBank/DDBJ whole genome shotgun (WGS) entry which is preliminary data.</text>
</comment>
<gene>
    <name evidence="1" type="ORF">GH815_15040</name>
</gene>
<accession>A0A844BIB3</accession>
<dbReference type="EMBL" id="WJPO01000028">
    <property type="protein sequence ID" value="MRH22299.1"/>
    <property type="molecule type" value="Genomic_DNA"/>
</dbReference>
<proteinExistence type="predicted"/>
<evidence type="ECO:0000313" key="2">
    <source>
        <dbReference type="Proteomes" id="UP000466730"/>
    </source>
</evidence>
<protein>
    <submittedName>
        <fullName evidence="1">Uncharacterized protein</fullName>
    </submittedName>
</protein>
<name>A0A844BIB3_9RHOB</name>